<evidence type="ECO:0000256" key="1">
    <source>
        <dbReference type="SAM" id="MobiDB-lite"/>
    </source>
</evidence>
<evidence type="ECO:0000313" key="5">
    <source>
        <dbReference type="Proteomes" id="UP001244011"/>
    </source>
</evidence>
<evidence type="ECO:0000256" key="2">
    <source>
        <dbReference type="SAM" id="Phobius"/>
    </source>
</evidence>
<feature type="region of interest" description="Disordered" evidence="1">
    <location>
        <begin position="252"/>
        <end position="280"/>
    </location>
</feature>
<feature type="transmembrane region" description="Helical" evidence="2">
    <location>
        <begin position="218"/>
        <end position="241"/>
    </location>
</feature>
<protein>
    <submittedName>
        <fullName evidence="4">Transmembrane protein</fullName>
    </submittedName>
</protein>
<dbReference type="EMBL" id="MU839014">
    <property type="protein sequence ID" value="KAK1765579.1"/>
    <property type="molecule type" value="Genomic_DNA"/>
</dbReference>
<sequence>MMHRAIDTYDHISIAEIVIYVPFLIISVFLGFRHGFRRSAGFYFLIILSLARIIGSALRLATISDATNTNLYAGWLTLNNLGLSPLILTLLSLVARVMDSIHRSGVTILQPRYRRAVDTILLVALILSIVGGTQSTYEVTASSGVQIQYASISRVALGLMLAGYVLLCVQTAMVALRHSLIEAGERRVLLAVALALPFVLVRIVSSCLRVFAGETATVWRYLGMEVIMEIVAVTICLGMGLTLRRVPKLPEGTRMEQRSGRRGGRRSGHRNRSSRNTQTV</sequence>
<dbReference type="PANTHER" id="PTHR42109">
    <property type="entry name" value="UNPLACED GENOMIC SCAFFOLD UM_SCAF_CONTIG_1.265, WHOLE GENOME SHOTGUN SEQUENCE"/>
    <property type="match status" value="1"/>
</dbReference>
<keyword evidence="5" id="KW-1185">Reference proteome</keyword>
<feature type="transmembrane region" description="Helical" evidence="2">
    <location>
        <begin position="155"/>
        <end position="176"/>
    </location>
</feature>
<dbReference type="PANTHER" id="PTHR42109:SF2">
    <property type="entry name" value="INTEGRAL MEMBRANE PROTEIN"/>
    <property type="match status" value="1"/>
</dbReference>
<keyword evidence="2" id="KW-0472">Membrane</keyword>
<dbReference type="InterPro" id="IPR056119">
    <property type="entry name" value="DUF7702"/>
</dbReference>
<dbReference type="Proteomes" id="UP001244011">
    <property type="component" value="Unassembled WGS sequence"/>
</dbReference>
<proteinExistence type="predicted"/>
<comment type="caution">
    <text evidence="4">The sequence shown here is derived from an EMBL/GenBank/DDBJ whole genome shotgun (WGS) entry which is preliminary data.</text>
</comment>
<gene>
    <name evidence="4" type="ORF">QBC33DRAFT_543251</name>
</gene>
<name>A0AAJ0BW52_9PEZI</name>
<feature type="transmembrane region" description="Helical" evidence="2">
    <location>
        <begin position="12"/>
        <end position="30"/>
    </location>
</feature>
<feature type="transmembrane region" description="Helical" evidence="2">
    <location>
        <begin position="116"/>
        <end position="135"/>
    </location>
</feature>
<dbReference type="Pfam" id="PF24800">
    <property type="entry name" value="DUF7702"/>
    <property type="match status" value="1"/>
</dbReference>
<keyword evidence="2 4" id="KW-0812">Transmembrane</keyword>
<feature type="transmembrane region" description="Helical" evidence="2">
    <location>
        <begin position="73"/>
        <end position="95"/>
    </location>
</feature>
<reference evidence="4" key="1">
    <citation type="submission" date="2023-06" db="EMBL/GenBank/DDBJ databases">
        <title>Genome-scale phylogeny and comparative genomics of the fungal order Sordariales.</title>
        <authorList>
            <consortium name="Lawrence Berkeley National Laboratory"/>
            <person name="Hensen N."/>
            <person name="Bonometti L."/>
            <person name="Westerberg I."/>
            <person name="Brannstrom I.O."/>
            <person name="Guillou S."/>
            <person name="Cros-Aarteil S."/>
            <person name="Calhoun S."/>
            <person name="Haridas S."/>
            <person name="Kuo A."/>
            <person name="Mondo S."/>
            <person name="Pangilinan J."/>
            <person name="Riley R."/>
            <person name="Labutti K."/>
            <person name="Andreopoulos B."/>
            <person name="Lipzen A."/>
            <person name="Chen C."/>
            <person name="Yanf M."/>
            <person name="Daum C."/>
            <person name="Ng V."/>
            <person name="Clum A."/>
            <person name="Steindorff A."/>
            <person name="Ohm R."/>
            <person name="Martin F."/>
            <person name="Silar P."/>
            <person name="Natvig D."/>
            <person name="Lalanne C."/>
            <person name="Gautier V."/>
            <person name="Ament-Velasquez S.L."/>
            <person name="Kruys A."/>
            <person name="Hutchinson M.I."/>
            <person name="Powell A.J."/>
            <person name="Barry K."/>
            <person name="Miller A.N."/>
            <person name="Grigoriev I.V."/>
            <person name="Debuchy R."/>
            <person name="Gladieux P."/>
            <person name="Thoren M.H."/>
            <person name="Johannesson H."/>
        </authorList>
    </citation>
    <scope>NUCLEOTIDE SEQUENCE</scope>
    <source>
        <strain evidence="4">8032-3</strain>
    </source>
</reference>
<accession>A0AAJ0BW52</accession>
<evidence type="ECO:0000259" key="3">
    <source>
        <dbReference type="Pfam" id="PF24800"/>
    </source>
</evidence>
<keyword evidence="2" id="KW-1133">Transmembrane helix</keyword>
<evidence type="ECO:0000313" key="4">
    <source>
        <dbReference type="EMBL" id="KAK1765579.1"/>
    </source>
</evidence>
<feature type="domain" description="DUF7702" evidence="3">
    <location>
        <begin position="6"/>
        <end position="245"/>
    </location>
</feature>
<dbReference type="RefSeq" id="XP_060281792.1">
    <property type="nucleotide sequence ID" value="XM_060428358.1"/>
</dbReference>
<feature type="transmembrane region" description="Helical" evidence="2">
    <location>
        <begin position="42"/>
        <end position="61"/>
    </location>
</feature>
<dbReference type="GeneID" id="85311545"/>
<organism evidence="4 5">
    <name type="scientific">Phialemonium atrogriseum</name>
    <dbReference type="NCBI Taxonomy" id="1093897"/>
    <lineage>
        <taxon>Eukaryota</taxon>
        <taxon>Fungi</taxon>
        <taxon>Dikarya</taxon>
        <taxon>Ascomycota</taxon>
        <taxon>Pezizomycotina</taxon>
        <taxon>Sordariomycetes</taxon>
        <taxon>Sordariomycetidae</taxon>
        <taxon>Cephalothecales</taxon>
        <taxon>Cephalothecaceae</taxon>
        <taxon>Phialemonium</taxon>
    </lineage>
</organism>
<dbReference type="AlphaFoldDB" id="A0AAJ0BW52"/>
<feature type="transmembrane region" description="Helical" evidence="2">
    <location>
        <begin position="188"/>
        <end position="212"/>
    </location>
</feature>
<feature type="compositionally biased region" description="Basic residues" evidence="1">
    <location>
        <begin position="260"/>
        <end position="273"/>
    </location>
</feature>